<organism evidence="2 3">
    <name type="scientific">Candidatus Magasanikbacteria bacterium CG10_big_fil_rev_8_21_14_0_10_47_10</name>
    <dbReference type="NCBI Taxonomy" id="1974652"/>
    <lineage>
        <taxon>Bacteria</taxon>
        <taxon>Candidatus Magasanikiibacteriota</taxon>
    </lineage>
</organism>
<dbReference type="Proteomes" id="UP000230154">
    <property type="component" value="Unassembled WGS sequence"/>
</dbReference>
<dbReference type="AlphaFoldDB" id="A0A2H0TPI0"/>
<evidence type="ECO:0000313" key="2">
    <source>
        <dbReference type="EMBL" id="PIR74055.1"/>
    </source>
</evidence>
<feature type="transmembrane region" description="Helical" evidence="1">
    <location>
        <begin position="29"/>
        <end position="49"/>
    </location>
</feature>
<name>A0A2H0TPI0_9BACT</name>
<evidence type="ECO:0000313" key="3">
    <source>
        <dbReference type="Proteomes" id="UP000230154"/>
    </source>
</evidence>
<keyword evidence="1" id="KW-0812">Transmembrane</keyword>
<proteinExistence type="predicted"/>
<feature type="transmembrane region" description="Helical" evidence="1">
    <location>
        <begin position="69"/>
        <end position="91"/>
    </location>
</feature>
<sequence length="106" mass="12050">MVKKSNITPEKGGDIMKEHCNMWKCSNRVGLFLVALYVICFAWFFVHPVEPDLHLRLLRLSYFGFDGMNIVSFIAGAIQTYIWAYIGVGIWHVTGCCLKSGSCEKK</sequence>
<protein>
    <submittedName>
        <fullName evidence="2">Uncharacterized protein</fullName>
    </submittedName>
</protein>
<comment type="caution">
    <text evidence="2">The sequence shown here is derived from an EMBL/GenBank/DDBJ whole genome shotgun (WGS) entry which is preliminary data.</text>
</comment>
<keyword evidence="1" id="KW-0472">Membrane</keyword>
<evidence type="ECO:0000256" key="1">
    <source>
        <dbReference type="SAM" id="Phobius"/>
    </source>
</evidence>
<accession>A0A2H0TPI0</accession>
<keyword evidence="1" id="KW-1133">Transmembrane helix</keyword>
<dbReference type="EMBL" id="PFCB01000030">
    <property type="protein sequence ID" value="PIR74055.1"/>
    <property type="molecule type" value="Genomic_DNA"/>
</dbReference>
<gene>
    <name evidence="2" type="ORF">COU35_04400</name>
</gene>
<reference evidence="3" key="1">
    <citation type="submission" date="2017-09" db="EMBL/GenBank/DDBJ databases">
        <title>Depth-based differentiation of microbial function through sediment-hosted aquifers and enrichment of novel symbionts in the deep terrestrial subsurface.</title>
        <authorList>
            <person name="Probst A.J."/>
            <person name="Ladd B."/>
            <person name="Jarett J.K."/>
            <person name="Geller-Mcgrath D.E."/>
            <person name="Sieber C.M.K."/>
            <person name="Emerson J.B."/>
            <person name="Anantharaman K."/>
            <person name="Thomas B.C."/>
            <person name="Malmstrom R."/>
            <person name="Stieglmeier M."/>
            <person name="Klingl A."/>
            <person name="Woyke T."/>
            <person name="Ryan C.M."/>
            <person name="Banfield J.F."/>
        </authorList>
    </citation>
    <scope>NUCLEOTIDE SEQUENCE [LARGE SCALE GENOMIC DNA]</scope>
</reference>